<organism evidence="2 3">
    <name type="scientific">Botrytis porri</name>
    <dbReference type="NCBI Taxonomy" id="87229"/>
    <lineage>
        <taxon>Eukaryota</taxon>
        <taxon>Fungi</taxon>
        <taxon>Dikarya</taxon>
        <taxon>Ascomycota</taxon>
        <taxon>Pezizomycotina</taxon>
        <taxon>Leotiomycetes</taxon>
        <taxon>Helotiales</taxon>
        <taxon>Sclerotiniaceae</taxon>
        <taxon>Botrytis</taxon>
    </lineage>
</organism>
<evidence type="ECO:0000256" key="1">
    <source>
        <dbReference type="SAM" id="SignalP"/>
    </source>
</evidence>
<sequence length="218" mass="23983">MLFSSFYITVLLTVICSDVLVQSLSSTDEYRDADLQQTGYLTNHNMDPGIIDSSSFGQLWKVAFNYQEQFYAKPLTYTPLTGGPQLVFLASNQNYIRTLNAETGVLINLRQVHTPFLQSDIGCTGTPTIDPATDIVYFFSKTYIPNYRAPGNTGTANGVYYFHAVNISTLLDVDSYPILIDGAIADNAPEKYFIGGVILQRPSLTQIGSVVYGSFGGH</sequence>
<comment type="caution">
    <text evidence="2">The sequence shown here is derived from an EMBL/GenBank/DDBJ whole genome shotgun (WGS) entry which is preliminary data.</text>
</comment>
<accession>A0A4Z1KE76</accession>
<keyword evidence="1" id="KW-0732">Signal</keyword>
<dbReference type="Proteomes" id="UP000297280">
    <property type="component" value="Unassembled WGS sequence"/>
</dbReference>
<feature type="signal peptide" evidence="1">
    <location>
        <begin position="1"/>
        <end position="23"/>
    </location>
</feature>
<proteinExistence type="predicted"/>
<evidence type="ECO:0000313" key="2">
    <source>
        <dbReference type="EMBL" id="TGO83686.1"/>
    </source>
</evidence>
<keyword evidence="3" id="KW-1185">Reference proteome</keyword>
<name>A0A4Z1KE76_9HELO</name>
<reference evidence="2 3" key="1">
    <citation type="submission" date="2017-12" db="EMBL/GenBank/DDBJ databases">
        <title>Comparative genomics of Botrytis spp.</title>
        <authorList>
            <person name="Valero-Jimenez C.A."/>
            <person name="Tapia P."/>
            <person name="Veloso J."/>
            <person name="Silva-Moreno E."/>
            <person name="Staats M."/>
            <person name="Valdes J.H."/>
            <person name="Van Kan J.A.L."/>
        </authorList>
    </citation>
    <scope>NUCLEOTIDE SEQUENCE [LARGE SCALE GENOMIC DNA]</scope>
    <source>
        <strain evidence="2 3">MUCL3349</strain>
    </source>
</reference>
<dbReference type="STRING" id="87229.A0A4Z1KE76"/>
<protein>
    <submittedName>
        <fullName evidence="2">Uncharacterized protein</fullName>
    </submittedName>
</protein>
<feature type="chain" id="PRO_5021426999" evidence="1">
    <location>
        <begin position="24"/>
        <end position="218"/>
    </location>
</feature>
<evidence type="ECO:0000313" key="3">
    <source>
        <dbReference type="Proteomes" id="UP000297280"/>
    </source>
</evidence>
<dbReference type="EMBL" id="PQXO01000606">
    <property type="protein sequence ID" value="TGO83686.1"/>
    <property type="molecule type" value="Genomic_DNA"/>
</dbReference>
<gene>
    <name evidence="2" type="ORF">BPOR_0607g00020</name>
</gene>
<dbReference type="AlphaFoldDB" id="A0A4Z1KE76"/>